<protein>
    <submittedName>
        <fullName evidence="2">Thermolabile hemolysin</fullName>
    </submittedName>
</protein>
<name>A0A0Q2N7L9_VIBFU</name>
<keyword evidence="1" id="KW-0732">Signal</keyword>
<accession>A0A0Q2N7L9</accession>
<dbReference type="InterPro" id="IPR050592">
    <property type="entry name" value="GDSL_lipolytic_enzyme"/>
</dbReference>
<dbReference type="PANTHER" id="PTHR45642:SF141">
    <property type="entry name" value="SECRETED EFFECTOR PROTEIN SSEJ"/>
    <property type="match status" value="1"/>
</dbReference>
<dbReference type="PANTHER" id="PTHR45642">
    <property type="entry name" value="GDSL ESTERASE/LIPASE EXL3"/>
    <property type="match status" value="1"/>
</dbReference>
<dbReference type="GO" id="GO:0016298">
    <property type="term" value="F:lipase activity"/>
    <property type="evidence" value="ECO:0007669"/>
    <property type="project" value="InterPro"/>
</dbReference>
<comment type="caution">
    <text evidence="2">The sequence shown here is derived from an EMBL/GenBank/DDBJ whole genome shotgun (WGS) entry which is preliminary data.</text>
</comment>
<evidence type="ECO:0000313" key="2">
    <source>
        <dbReference type="EMBL" id="KQH87823.1"/>
    </source>
</evidence>
<proteinExistence type="predicted"/>
<dbReference type="RefSeq" id="WP_055464939.1">
    <property type="nucleotide sequence ID" value="NZ_LKHS01000001.1"/>
</dbReference>
<dbReference type="SUPFAM" id="SSF52266">
    <property type="entry name" value="SGNH hydrolase"/>
    <property type="match status" value="1"/>
</dbReference>
<dbReference type="InterPro" id="IPR008265">
    <property type="entry name" value="Lipase_GDSL_AS"/>
</dbReference>
<dbReference type="InParanoid" id="A0A0Q2N7L9"/>
<dbReference type="CDD" id="cd01846">
    <property type="entry name" value="fatty_acyltransferase_like"/>
    <property type="match status" value="1"/>
</dbReference>
<dbReference type="InterPro" id="IPR036514">
    <property type="entry name" value="SGNH_hydro_sf"/>
</dbReference>
<dbReference type="GO" id="GO:0006629">
    <property type="term" value="P:lipid metabolic process"/>
    <property type="evidence" value="ECO:0007669"/>
    <property type="project" value="InterPro"/>
</dbReference>
<evidence type="ECO:0000313" key="3">
    <source>
        <dbReference type="Proteomes" id="UP000051221"/>
    </source>
</evidence>
<evidence type="ECO:0000256" key="1">
    <source>
        <dbReference type="SAM" id="SignalP"/>
    </source>
</evidence>
<dbReference type="AlphaFoldDB" id="A0A0Q2N7L9"/>
<feature type="signal peptide" evidence="1">
    <location>
        <begin position="1"/>
        <end position="21"/>
    </location>
</feature>
<dbReference type="Gene3D" id="3.40.50.1110">
    <property type="entry name" value="SGNH hydrolase"/>
    <property type="match status" value="1"/>
</dbReference>
<dbReference type="InterPro" id="IPR001087">
    <property type="entry name" value="GDSL"/>
</dbReference>
<feature type="chain" id="PRO_5006194838" evidence="1">
    <location>
        <begin position="22"/>
        <end position="418"/>
    </location>
</feature>
<dbReference type="Proteomes" id="UP000051221">
    <property type="component" value="Unassembled WGS sequence"/>
</dbReference>
<keyword evidence="3" id="KW-1185">Reference proteome</keyword>
<organism evidence="2 3">
    <name type="scientific">Vibrio furnissii</name>
    <dbReference type="NCBI Taxonomy" id="29494"/>
    <lineage>
        <taxon>Bacteria</taxon>
        <taxon>Pseudomonadati</taxon>
        <taxon>Pseudomonadota</taxon>
        <taxon>Gammaproteobacteria</taxon>
        <taxon>Vibrionales</taxon>
        <taxon>Vibrionaceae</taxon>
        <taxon>Vibrio</taxon>
    </lineage>
</organism>
<gene>
    <name evidence="2" type="ORF">AMR76_00545</name>
</gene>
<sequence>MTLQHTLLIASLSAIAPAALANDINPAPLMAPSEADSAQTLGSPTYTYVRCWYRPAATHNDPYTTWEWAKNADGSDFTIDGYWWSSVSYKNMFYTETQPDTILQRCEETLGLTHDTADITYAAADTRFSYNHTIWSNDVANAPSKINKVIAFGDSLSDTGNIFNASQWRFPNPNSWFVGHFSNGFVWTEYLAQGLGLPLYNWAVGGAAGRNQYWALTGVNEQVSSYLTYMEMAPNYRAENTLFTLEFGLNDFMNYDRSLADVKADYSSALIRLVEAGAKNLVLLTLPDATRAPQFQYSTQEHIDEVRAKVIGMNAFIREQARYFQMQGINISLFDAYTLFDQMIADPAAHGFDNASAPCLDIQRSSAADYLYTHALAAECASSGSDRFVFWDVTHPTTATHRYIADHILATGVAQFPR</sequence>
<dbReference type="EMBL" id="LKHS01000001">
    <property type="protein sequence ID" value="KQH87823.1"/>
    <property type="molecule type" value="Genomic_DNA"/>
</dbReference>
<reference evidence="2 3" key="1">
    <citation type="submission" date="2015-08" db="EMBL/GenBank/DDBJ databases">
        <title>Antibacterial properties of a collection of Vibrionaceae strains.</title>
        <authorList>
            <person name="Giubergia S."/>
        </authorList>
    </citation>
    <scope>NUCLEOTIDE SEQUENCE [LARGE SCALE GENOMIC DNA]</scope>
    <source>
        <strain evidence="2 3">S0821</strain>
    </source>
</reference>
<dbReference type="PROSITE" id="PS01098">
    <property type="entry name" value="LIPASE_GDSL_SER"/>
    <property type="match status" value="1"/>
</dbReference>
<dbReference type="Pfam" id="PF00657">
    <property type="entry name" value="Lipase_GDSL"/>
    <property type="match status" value="1"/>
</dbReference>